<dbReference type="GO" id="GO:0005783">
    <property type="term" value="C:endoplasmic reticulum"/>
    <property type="evidence" value="ECO:0007669"/>
    <property type="project" value="TreeGrafter"/>
</dbReference>
<evidence type="ECO:0000313" key="5">
    <source>
        <dbReference type="Proteomes" id="UP000663861"/>
    </source>
</evidence>
<dbReference type="InterPro" id="IPR002013">
    <property type="entry name" value="SAC_dom"/>
</dbReference>
<feature type="region of interest" description="Disordered" evidence="1">
    <location>
        <begin position="294"/>
        <end position="313"/>
    </location>
</feature>
<feature type="compositionally biased region" description="Polar residues" evidence="1">
    <location>
        <begin position="210"/>
        <end position="222"/>
    </location>
</feature>
<proteinExistence type="predicted"/>
<feature type="compositionally biased region" description="Low complexity" evidence="1">
    <location>
        <begin position="239"/>
        <end position="270"/>
    </location>
</feature>
<feature type="region of interest" description="Disordered" evidence="1">
    <location>
        <begin position="386"/>
        <end position="412"/>
    </location>
</feature>
<feature type="domain" description="SAC" evidence="2">
    <location>
        <begin position="344"/>
        <end position="783"/>
    </location>
</feature>
<dbReference type="EMBL" id="CAJMWY010000787">
    <property type="protein sequence ID" value="CAE6447123.1"/>
    <property type="molecule type" value="Genomic_DNA"/>
</dbReference>
<dbReference type="InterPro" id="IPR034753">
    <property type="entry name" value="hSac2"/>
</dbReference>
<dbReference type="GO" id="GO:0043812">
    <property type="term" value="F:phosphatidylinositol-4-phosphate phosphatase activity"/>
    <property type="evidence" value="ECO:0007669"/>
    <property type="project" value="TreeGrafter"/>
</dbReference>
<reference evidence="4" key="1">
    <citation type="submission" date="2021-01" db="EMBL/GenBank/DDBJ databases">
        <authorList>
            <person name="Kaushik A."/>
        </authorList>
    </citation>
    <scope>NUCLEOTIDE SEQUENCE</scope>
    <source>
        <strain evidence="4">AG4-RS23</strain>
    </source>
</reference>
<dbReference type="PANTHER" id="PTHR45662">
    <property type="entry name" value="PHOSPHATIDYLINOSITIDE PHOSPHATASE SAC1"/>
    <property type="match status" value="1"/>
</dbReference>
<evidence type="ECO:0000313" key="4">
    <source>
        <dbReference type="EMBL" id="CAE6447123.1"/>
    </source>
</evidence>
<comment type="caution">
    <text evidence="4">The sequence shown here is derived from an EMBL/GenBank/DDBJ whole genome shotgun (WGS) entry which is preliminary data.</text>
</comment>
<sequence>MFAQLFNKRFSRQQSPAPAPAPAPAQTQPPPPPADPHPRAFNASIEGHLAPKHTAPPVPHPSPYARLVLHASPEGLLVRPDVPSRQCASYVCISWNGGGPGGVGVDVSLVTSKDGAKWEGPVVYGIVGLITIYQESFLLVISDRKASGALFSSSRSVYTIKSIAAIPLQEDQARTSLNGLLARKAPLTPRPLDTPAEDVPDLTLYPQTPGPSENNPLESTPRVTFASEPIPIPNNDMNASSTSLALSSGSQSVSTSGTSTPLSSSGSLSGPAPVAKTLLNKLSFWSTPARATLDTTPALDTTPPDAETEPEQVLQKILASESTQPPRTAEERNKELTKKVVREVVRQFGSGCMYYALDFDLATSLQDKHEQAARAQKENMILDDMTEAPNSSANSSGRPRPSLSAQTDSSQTPIHTDAFAEPHALLPLWLRVPQKSRRFWWNEVLAAPFVEAGAHAYVVPILQGHFQSASFELGNDTESGDPQVVEYALISRRSRDRAGLRYQRRGIDDDAHVANFVETEGLVRAKRLGSDNIFSYMQIRGSIPLFWSQPGSDNIFSYMQIRGSIPLFWSQPGLSLKPPLKLDRSVEEALTPARQHFQSCSRVCTSDNKPSPVMCVNLVEKGGREGVVGSAFGHLVSLLGEDDFKLVEYVVGLLISERDTDESSFDFHAETKGMNFDFHAETKGMKYENISKLVDQLERTFAAQGYFWVCDGQVMARQNGVFRTNCIDCLDRTNVVQSAFARYVMNLQLQALALVKPTDIEADMVFNDVWANNGDAISRAYAGTSALKGDFTRTGRRDLGGMLNDGRNSIARMVTSNFGDYFAQATIDFMLGHRTASVFSEFLLQLSSTDPREILKVSKIRASAIETTVSRVLPEDEHSVNAWTLLSPVEVGVAVSDKFVEKILVLSRTSIYIVCFDFEMDKVVSSRRVPLEDIVGAYILSTLHEASKDPAENYGFSITYRITHQDIRLTTYSMRNQPALPPSAGASLDEESPNTPTAAQRAQATVVPLLRRASSVRRGAGMLSQLLSASAPPPSPGGVPNDLETVSFKSLPVLDVHPDQVGVAPLTSRDAARRIVREVVAGCRSVGLDYEHGFVMEEDIVSLEQAQKITPVWAQLEYSFKRFLWLGS</sequence>
<feature type="region of interest" description="Disordered" evidence="1">
    <location>
        <begin position="186"/>
        <end position="270"/>
    </location>
</feature>
<dbReference type="Pfam" id="PF12456">
    <property type="entry name" value="hSac2"/>
    <property type="match status" value="1"/>
</dbReference>
<dbReference type="PROSITE" id="PS50275">
    <property type="entry name" value="SAC"/>
    <property type="match status" value="1"/>
</dbReference>
<accession>A0A8H3B4A8</accession>
<feature type="region of interest" description="Disordered" evidence="1">
    <location>
        <begin position="1"/>
        <end position="42"/>
    </location>
</feature>
<dbReference type="PROSITE" id="PS51791">
    <property type="entry name" value="HSAC2"/>
    <property type="match status" value="1"/>
</dbReference>
<dbReference type="InterPro" id="IPR022158">
    <property type="entry name" value="Inositol_phosphatase"/>
</dbReference>
<evidence type="ECO:0000259" key="2">
    <source>
        <dbReference type="PROSITE" id="PS50275"/>
    </source>
</evidence>
<feature type="compositionally biased region" description="Low complexity" evidence="1">
    <location>
        <begin position="294"/>
        <end position="305"/>
    </location>
</feature>
<evidence type="ECO:0000256" key="1">
    <source>
        <dbReference type="SAM" id="MobiDB-lite"/>
    </source>
</evidence>
<protein>
    <recommendedName>
        <fullName evidence="6">Phosphatidylinositide phosphatase SAC2</fullName>
    </recommendedName>
</protein>
<feature type="compositionally biased region" description="Pro residues" evidence="1">
    <location>
        <begin position="17"/>
        <end position="35"/>
    </location>
</feature>
<name>A0A8H3B4A8_9AGAM</name>
<dbReference type="Pfam" id="PF02383">
    <property type="entry name" value="Syja_N"/>
    <property type="match status" value="2"/>
</dbReference>
<organism evidence="4 5">
    <name type="scientific">Rhizoctonia solani</name>
    <dbReference type="NCBI Taxonomy" id="456999"/>
    <lineage>
        <taxon>Eukaryota</taxon>
        <taxon>Fungi</taxon>
        <taxon>Dikarya</taxon>
        <taxon>Basidiomycota</taxon>
        <taxon>Agaricomycotina</taxon>
        <taxon>Agaricomycetes</taxon>
        <taxon>Cantharellales</taxon>
        <taxon>Ceratobasidiaceae</taxon>
        <taxon>Rhizoctonia</taxon>
    </lineage>
</organism>
<evidence type="ECO:0008006" key="6">
    <source>
        <dbReference type="Google" id="ProtNLM"/>
    </source>
</evidence>
<gene>
    <name evidence="4" type="ORF">RDB_LOCUS49354</name>
</gene>
<feature type="region of interest" description="Disordered" evidence="1">
    <location>
        <begin position="978"/>
        <end position="1003"/>
    </location>
</feature>
<feature type="compositionally biased region" description="Polar residues" evidence="1">
    <location>
        <begin position="993"/>
        <end position="1003"/>
    </location>
</feature>
<dbReference type="Proteomes" id="UP000663861">
    <property type="component" value="Unassembled WGS sequence"/>
</dbReference>
<dbReference type="PANTHER" id="PTHR45662:SF7">
    <property type="entry name" value="SACI DOMAIN PROTEIN (AFU_ORTHOLOGUE AFUA_1G15890)"/>
    <property type="match status" value="1"/>
</dbReference>
<dbReference type="AlphaFoldDB" id="A0A8H3B4A8"/>
<dbReference type="GO" id="GO:0046856">
    <property type="term" value="P:phosphatidylinositol dephosphorylation"/>
    <property type="evidence" value="ECO:0007669"/>
    <property type="project" value="TreeGrafter"/>
</dbReference>
<feature type="compositionally biased region" description="Polar residues" evidence="1">
    <location>
        <begin position="388"/>
        <end position="412"/>
    </location>
</feature>
<evidence type="ECO:0000259" key="3">
    <source>
        <dbReference type="PROSITE" id="PS51791"/>
    </source>
</evidence>
<feature type="domain" description="HSac2" evidence="3">
    <location>
        <begin position="855"/>
        <end position="1007"/>
    </location>
</feature>